<proteinExistence type="predicted"/>
<dbReference type="Proteomes" id="UP000657385">
    <property type="component" value="Unassembled WGS sequence"/>
</dbReference>
<dbReference type="InterPro" id="IPR014862">
    <property type="entry name" value="TrwC"/>
</dbReference>
<keyword evidence="3" id="KW-1185">Reference proteome</keyword>
<dbReference type="EMBL" id="JADPRT010000008">
    <property type="protein sequence ID" value="MBF9070470.1"/>
    <property type="molecule type" value="Genomic_DNA"/>
</dbReference>
<evidence type="ECO:0000259" key="1">
    <source>
        <dbReference type="Pfam" id="PF08751"/>
    </source>
</evidence>
<evidence type="ECO:0000313" key="2">
    <source>
        <dbReference type="EMBL" id="MBF9070470.1"/>
    </source>
</evidence>
<sequence length="197" mass="22200">MAQQQNGSDAQSATLINDHHLPELMRRCSNRLLDVVVPAPKSVSVLWGVHNRKRKTRLIHDAHMSAVTRAVVDLQKQAGMVQIGAAWYDMPVTVYRLEHCTGVAEEPHLHTHLLVDTELRDGQQRGSLDVSILQDALELVGLQYQVSLEQELWRRLQLGFEQRRRGTRQLCGIDEDLMKAFADGSCTIGLRQFTATA</sequence>
<reference evidence="2" key="1">
    <citation type="submission" date="2020-11" db="EMBL/GenBank/DDBJ databases">
        <title>Isolation and identification of active actinomycetes.</title>
        <authorList>
            <person name="Yu B."/>
        </authorList>
    </citation>
    <scope>NUCLEOTIDE SEQUENCE</scope>
    <source>
        <strain evidence="2">NEAU-YB345</strain>
    </source>
</reference>
<organism evidence="2 3">
    <name type="scientific">Streptacidiphilus fuscans</name>
    <dbReference type="NCBI Taxonomy" id="2789292"/>
    <lineage>
        <taxon>Bacteria</taxon>
        <taxon>Bacillati</taxon>
        <taxon>Actinomycetota</taxon>
        <taxon>Actinomycetes</taxon>
        <taxon>Kitasatosporales</taxon>
        <taxon>Streptomycetaceae</taxon>
        <taxon>Streptacidiphilus</taxon>
    </lineage>
</organism>
<comment type="caution">
    <text evidence="2">The sequence shown here is derived from an EMBL/GenBank/DDBJ whole genome shotgun (WGS) entry which is preliminary data.</text>
</comment>
<name>A0A931BBN8_9ACTN</name>
<protein>
    <submittedName>
        <fullName evidence="2">Relaxase domain-containing protein</fullName>
    </submittedName>
</protein>
<dbReference type="AlphaFoldDB" id="A0A931BBN8"/>
<evidence type="ECO:0000313" key="3">
    <source>
        <dbReference type="Proteomes" id="UP000657385"/>
    </source>
</evidence>
<gene>
    <name evidence="2" type="ORF">I2501_20810</name>
</gene>
<dbReference type="SUPFAM" id="SSF55464">
    <property type="entry name" value="Origin of replication-binding domain, RBD-like"/>
    <property type="match status" value="1"/>
</dbReference>
<feature type="domain" description="TrwC relaxase" evidence="1">
    <location>
        <begin position="32"/>
        <end position="182"/>
    </location>
</feature>
<accession>A0A931BBN8</accession>
<dbReference type="Pfam" id="PF08751">
    <property type="entry name" value="TrwC"/>
    <property type="match status" value="1"/>
</dbReference>